<evidence type="ECO:0000256" key="5">
    <source>
        <dbReference type="SAM" id="Phobius"/>
    </source>
</evidence>
<dbReference type="STRING" id="1121357.SAMN05661109_01447"/>
<dbReference type="PROSITE" id="PS50109">
    <property type="entry name" value="HIS_KIN"/>
    <property type="match status" value="1"/>
</dbReference>
<keyword evidence="5" id="KW-1133">Transmembrane helix</keyword>
<feature type="transmembrane region" description="Helical" evidence="5">
    <location>
        <begin position="116"/>
        <end position="134"/>
    </location>
</feature>
<evidence type="ECO:0000313" key="8">
    <source>
        <dbReference type="Proteomes" id="UP000198929"/>
    </source>
</evidence>
<feature type="transmembrane region" description="Helical" evidence="5">
    <location>
        <begin position="141"/>
        <end position="160"/>
    </location>
</feature>
<dbReference type="AlphaFoldDB" id="A0A1H9TFU2"/>
<proteinExistence type="predicted"/>
<dbReference type="EMBL" id="FOGQ01000005">
    <property type="protein sequence ID" value="SER95699.1"/>
    <property type="molecule type" value="Genomic_DNA"/>
</dbReference>
<dbReference type="InterPro" id="IPR005467">
    <property type="entry name" value="His_kinase_dom"/>
</dbReference>
<feature type="transmembrane region" description="Helical" evidence="5">
    <location>
        <begin position="78"/>
        <end position="110"/>
    </location>
</feature>
<keyword evidence="5" id="KW-0812">Transmembrane</keyword>
<dbReference type="GO" id="GO:0046983">
    <property type="term" value="F:protein dimerization activity"/>
    <property type="evidence" value="ECO:0007669"/>
    <property type="project" value="InterPro"/>
</dbReference>
<dbReference type="CDD" id="cd16917">
    <property type="entry name" value="HATPase_UhpB-NarQ-NarX-like"/>
    <property type="match status" value="1"/>
</dbReference>
<dbReference type="PANTHER" id="PTHR24421">
    <property type="entry name" value="NITRATE/NITRITE SENSOR PROTEIN NARX-RELATED"/>
    <property type="match status" value="1"/>
</dbReference>
<protein>
    <submittedName>
        <fullName evidence="7">Signal transduction histidine kinase</fullName>
    </submittedName>
</protein>
<reference evidence="8" key="1">
    <citation type="submission" date="2016-10" db="EMBL/GenBank/DDBJ databases">
        <authorList>
            <person name="Varghese N."/>
            <person name="Submissions S."/>
        </authorList>
    </citation>
    <scope>NUCLEOTIDE SEQUENCE [LARGE SCALE GENOMIC DNA]</scope>
    <source>
        <strain evidence="8">DSM 20524</strain>
    </source>
</reference>
<feature type="domain" description="Histidine kinase" evidence="6">
    <location>
        <begin position="199"/>
        <end position="405"/>
    </location>
</feature>
<sequence length="421" mass="45888">MSSTLVTIERSAIDSSNRRAFDTGIHALTVTLLLVAVLAAVGYPLDRAAIHLVMTFVFGFMYFYGAHYRRRWPEWAQILWLFGMTGVWIVELFVSPVAMYWVFILFFMYLRVMDDWRGVTSVIFALAVSILVQVPHGLTLGGVMGPAVSAGVVFAIHYSFRTISRISAEREALIEELVSTRQQLADTERAAGVAQERQRLAHEIHDTVAQGLSSIQMLLHAAERDLKNTALSDEELAAPLMRMETARKSAADNLAETRAMIAALAPASLNDHSLIEALQRVADSFSTTGDVDITVESHGEEVELPMRVEAGLLRIAQGATGNVVKHSGASRARITLTFGTNEVRLDVVDNGKGFDADKVQSQPAGLGHVGLAAMHRRAEELGGELVVESAPGGPTALSVALPITTINTEPGRINRKMEEDK</sequence>
<dbReference type="Gene3D" id="3.30.565.10">
    <property type="entry name" value="Histidine kinase-like ATPase, C-terminal domain"/>
    <property type="match status" value="1"/>
</dbReference>
<dbReference type="SUPFAM" id="SSF55874">
    <property type="entry name" value="ATPase domain of HSP90 chaperone/DNA topoisomerase II/histidine kinase"/>
    <property type="match status" value="1"/>
</dbReference>
<evidence type="ECO:0000259" key="6">
    <source>
        <dbReference type="PROSITE" id="PS50109"/>
    </source>
</evidence>
<keyword evidence="3" id="KW-0902">Two-component regulatory system</keyword>
<dbReference type="PANTHER" id="PTHR24421:SF62">
    <property type="entry name" value="SENSORY TRANSDUCTION HISTIDINE KINASE"/>
    <property type="match status" value="1"/>
</dbReference>
<feature type="transmembrane region" description="Helical" evidence="5">
    <location>
        <begin position="48"/>
        <end position="66"/>
    </location>
</feature>
<accession>A0A1H9TFU2</accession>
<dbReference type="Pfam" id="PF02518">
    <property type="entry name" value="HATPase_c"/>
    <property type="match status" value="1"/>
</dbReference>
<dbReference type="PIRSF" id="PIRSF037434">
    <property type="entry name" value="STHK_ChrS"/>
    <property type="match status" value="1"/>
</dbReference>
<dbReference type="Gene3D" id="1.20.5.1930">
    <property type="match status" value="1"/>
</dbReference>
<evidence type="ECO:0000256" key="4">
    <source>
        <dbReference type="SAM" id="Coils"/>
    </source>
</evidence>
<dbReference type="InterPro" id="IPR050482">
    <property type="entry name" value="Sensor_HK_TwoCompSys"/>
</dbReference>
<feature type="coiled-coil region" evidence="4">
    <location>
        <begin position="163"/>
        <end position="190"/>
    </location>
</feature>
<organism evidence="7 8">
    <name type="scientific">Corynebacterium cystitidis DSM 20524</name>
    <dbReference type="NCBI Taxonomy" id="1121357"/>
    <lineage>
        <taxon>Bacteria</taxon>
        <taxon>Bacillati</taxon>
        <taxon>Actinomycetota</taxon>
        <taxon>Actinomycetes</taxon>
        <taxon>Mycobacteriales</taxon>
        <taxon>Corynebacteriaceae</taxon>
        <taxon>Corynebacterium</taxon>
    </lineage>
</organism>
<keyword evidence="8" id="KW-1185">Reference proteome</keyword>
<dbReference type="RefSeq" id="WP_092258335.1">
    <property type="nucleotide sequence ID" value="NZ_CP047199.1"/>
</dbReference>
<evidence type="ECO:0000256" key="2">
    <source>
        <dbReference type="ARBA" id="ARBA00022777"/>
    </source>
</evidence>
<gene>
    <name evidence="7" type="ORF">SAMN05661109_01447</name>
</gene>
<keyword evidence="1" id="KW-0808">Transferase</keyword>
<name>A0A1H9TFU2_9CORY</name>
<dbReference type="InterPro" id="IPR036890">
    <property type="entry name" value="HATPase_C_sf"/>
</dbReference>
<dbReference type="SMART" id="SM00387">
    <property type="entry name" value="HATPase_c"/>
    <property type="match status" value="1"/>
</dbReference>
<evidence type="ECO:0000313" key="7">
    <source>
        <dbReference type="EMBL" id="SER95699.1"/>
    </source>
</evidence>
<dbReference type="InterPro" id="IPR011712">
    <property type="entry name" value="Sig_transdc_His_kin_sub3_dim/P"/>
</dbReference>
<evidence type="ECO:0000256" key="3">
    <source>
        <dbReference type="ARBA" id="ARBA00023012"/>
    </source>
</evidence>
<dbReference type="Pfam" id="PF07730">
    <property type="entry name" value="HisKA_3"/>
    <property type="match status" value="1"/>
</dbReference>
<evidence type="ECO:0000256" key="1">
    <source>
        <dbReference type="ARBA" id="ARBA00022679"/>
    </source>
</evidence>
<dbReference type="Proteomes" id="UP000198929">
    <property type="component" value="Unassembled WGS sequence"/>
</dbReference>
<dbReference type="GO" id="GO:0000155">
    <property type="term" value="F:phosphorelay sensor kinase activity"/>
    <property type="evidence" value="ECO:0007669"/>
    <property type="project" value="InterPro"/>
</dbReference>
<keyword evidence="5" id="KW-0472">Membrane</keyword>
<keyword evidence="4" id="KW-0175">Coiled coil</keyword>
<dbReference type="InterPro" id="IPR003594">
    <property type="entry name" value="HATPase_dom"/>
</dbReference>
<dbReference type="GO" id="GO:0016020">
    <property type="term" value="C:membrane"/>
    <property type="evidence" value="ECO:0007669"/>
    <property type="project" value="InterPro"/>
</dbReference>
<dbReference type="InterPro" id="IPR017205">
    <property type="entry name" value="Sig_transdc_His_kinase_ChrS"/>
</dbReference>
<feature type="transmembrane region" description="Helical" evidence="5">
    <location>
        <begin position="20"/>
        <end position="42"/>
    </location>
</feature>
<keyword evidence="2 7" id="KW-0418">Kinase</keyword>